<dbReference type="GO" id="GO:0030117">
    <property type="term" value="C:membrane coat"/>
    <property type="evidence" value="ECO:0007669"/>
    <property type="project" value="InterPro"/>
</dbReference>
<dbReference type="EMBL" id="JAEFBK010000009">
    <property type="protein sequence ID" value="KAG7569596.1"/>
    <property type="molecule type" value="Genomic_DNA"/>
</dbReference>
<sequence length="137" mass="15739">MANRERDRELLIPVDDSGDKDDGSSSKPSSSSAHHSIHERDLVSSHFDSGRPTHEEDVEDAFEVLHENDERVRTGIWVGDCFIYNNSSWKLNYCVGGEVTTMYHLDRPMYLLGYIANQSQVYLVDKEFKRLIAVINY</sequence>
<evidence type="ECO:0000313" key="5">
    <source>
        <dbReference type="Proteomes" id="UP000694240"/>
    </source>
</evidence>
<keyword evidence="5" id="KW-1185">Reference proteome</keyword>
<gene>
    <name evidence="3" type="ORF">ISN45_Aa04g009110</name>
    <name evidence="4" type="ORF">ISN45_Aa04g022950</name>
</gene>
<evidence type="ECO:0000313" key="3">
    <source>
        <dbReference type="EMBL" id="KAG7568074.1"/>
    </source>
</evidence>
<accession>A0A8T2A9J8</accession>
<evidence type="ECO:0000259" key="2">
    <source>
        <dbReference type="Pfam" id="PF04053"/>
    </source>
</evidence>
<comment type="caution">
    <text evidence="4">The sequence shown here is derived from an EMBL/GenBank/DDBJ whole genome shotgun (WGS) entry which is preliminary data.</text>
</comment>
<dbReference type="GO" id="GO:0005198">
    <property type="term" value="F:structural molecule activity"/>
    <property type="evidence" value="ECO:0007669"/>
    <property type="project" value="InterPro"/>
</dbReference>
<name>A0A8T2A9J8_9BRAS</name>
<evidence type="ECO:0000313" key="4">
    <source>
        <dbReference type="EMBL" id="KAG7569596.1"/>
    </source>
</evidence>
<feature type="region of interest" description="Disordered" evidence="1">
    <location>
        <begin position="1"/>
        <end position="59"/>
    </location>
</feature>
<dbReference type="AlphaFoldDB" id="A0A8T2A9J8"/>
<feature type="compositionally biased region" description="Basic and acidic residues" evidence="1">
    <location>
        <begin position="36"/>
        <end position="55"/>
    </location>
</feature>
<dbReference type="EMBL" id="JAEFBK010000009">
    <property type="protein sequence ID" value="KAG7568074.1"/>
    <property type="molecule type" value="Genomic_DNA"/>
</dbReference>
<evidence type="ECO:0000256" key="1">
    <source>
        <dbReference type="SAM" id="MobiDB-lite"/>
    </source>
</evidence>
<feature type="compositionally biased region" description="Basic and acidic residues" evidence="1">
    <location>
        <begin position="1"/>
        <end position="10"/>
    </location>
</feature>
<dbReference type="Proteomes" id="UP000694240">
    <property type="component" value="Chromosome 9"/>
</dbReference>
<dbReference type="InterPro" id="IPR006692">
    <property type="entry name" value="Beta-prop_COPA/B_2nd"/>
</dbReference>
<proteinExistence type="predicted"/>
<protein>
    <submittedName>
        <fullName evidence="4">Coatomer WD associated region</fullName>
    </submittedName>
</protein>
<dbReference type="GO" id="GO:0016192">
    <property type="term" value="P:vesicle-mediated transport"/>
    <property type="evidence" value="ECO:0007669"/>
    <property type="project" value="InterPro"/>
</dbReference>
<organism evidence="4 5">
    <name type="scientific">Arabidopsis thaliana x Arabidopsis arenosa</name>
    <dbReference type="NCBI Taxonomy" id="1240361"/>
    <lineage>
        <taxon>Eukaryota</taxon>
        <taxon>Viridiplantae</taxon>
        <taxon>Streptophyta</taxon>
        <taxon>Embryophyta</taxon>
        <taxon>Tracheophyta</taxon>
        <taxon>Spermatophyta</taxon>
        <taxon>Magnoliopsida</taxon>
        <taxon>eudicotyledons</taxon>
        <taxon>Gunneridae</taxon>
        <taxon>Pentapetalae</taxon>
        <taxon>rosids</taxon>
        <taxon>malvids</taxon>
        <taxon>Brassicales</taxon>
        <taxon>Brassicaceae</taxon>
        <taxon>Camelineae</taxon>
        <taxon>Arabidopsis</taxon>
    </lineage>
</organism>
<dbReference type="GO" id="GO:0006886">
    <property type="term" value="P:intracellular protein transport"/>
    <property type="evidence" value="ECO:0007669"/>
    <property type="project" value="InterPro"/>
</dbReference>
<feature type="domain" description="COPA/B second beta-propeller" evidence="2">
    <location>
        <begin position="47"/>
        <end position="125"/>
    </location>
</feature>
<reference evidence="4 5" key="1">
    <citation type="submission" date="2020-12" db="EMBL/GenBank/DDBJ databases">
        <title>Concerted genomic and epigenomic changes stabilize Arabidopsis allopolyploids.</title>
        <authorList>
            <person name="Chen Z."/>
        </authorList>
    </citation>
    <scope>NUCLEOTIDE SEQUENCE [LARGE SCALE GENOMIC DNA]</scope>
    <source>
        <strain evidence="4">Allo738</strain>
        <tissue evidence="4">Leaf</tissue>
    </source>
</reference>
<dbReference type="Pfam" id="PF04053">
    <property type="entry name" value="B-prop_COPA_B_2nd"/>
    <property type="match status" value="1"/>
</dbReference>